<keyword evidence="10" id="KW-0739">Sodium transport</keyword>
<dbReference type="InterPro" id="IPR001873">
    <property type="entry name" value="ENaC"/>
</dbReference>
<keyword evidence="9 12" id="KW-0472">Membrane</keyword>
<feature type="transmembrane region" description="Helical" evidence="12">
    <location>
        <begin position="53"/>
        <end position="77"/>
    </location>
</feature>
<keyword evidence="5 12" id="KW-0812">Transmembrane</keyword>
<comment type="caution">
    <text evidence="13">The sequence shown here is derived from an EMBL/GenBank/DDBJ whole genome shotgun (WGS) entry which is preliminary data.</text>
</comment>
<evidence type="ECO:0000256" key="5">
    <source>
        <dbReference type="ARBA" id="ARBA00022692"/>
    </source>
</evidence>
<evidence type="ECO:0000256" key="8">
    <source>
        <dbReference type="ARBA" id="ARBA00023065"/>
    </source>
</evidence>
<evidence type="ECO:0000256" key="10">
    <source>
        <dbReference type="ARBA" id="ARBA00023201"/>
    </source>
</evidence>
<dbReference type="EMBL" id="JAPWDV010000003">
    <property type="protein sequence ID" value="KAJ6217415.1"/>
    <property type="molecule type" value="Genomic_DNA"/>
</dbReference>
<protein>
    <submittedName>
        <fullName evidence="13">Uncharacterized protein</fullName>
    </submittedName>
</protein>
<evidence type="ECO:0000256" key="3">
    <source>
        <dbReference type="ARBA" id="ARBA00022448"/>
    </source>
</evidence>
<evidence type="ECO:0000256" key="2">
    <source>
        <dbReference type="ARBA" id="ARBA00007193"/>
    </source>
</evidence>
<keyword evidence="4" id="KW-0894">Sodium channel</keyword>
<keyword evidence="7" id="KW-0915">Sodium</keyword>
<reference evidence="13" key="1">
    <citation type="submission" date="2022-12" db="EMBL/GenBank/DDBJ databases">
        <title>Genome assemblies of Blomia tropicalis.</title>
        <authorList>
            <person name="Cui Y."/>
        </authorList>
    </citation>
    <scope>NUCLEOTIDE SEQUENCE</scope>
    <source>
        <tissue evidence="13">Adult mites</tissue>
    </source>
</reference>
<dbReference type="PANTHER" id="PTHR11690">
    <property type="entry name" value="AMILORIDE-SENSITIVE SODIUM CHANNEL-RELATED"/>
    <property type="match status" value="1"/>
</dbReference>
<evidence type="ECO:0000256" key="11">
    <source>
        <dbReference type="ARBA" id="ARBA00023303"/>
    </source>
</evidence>
<dbReference type="AlphaFoldDB" id="A0A9Q0M4S2"/>
<evidence type="ECO:0000256" key="12">
    <source>
        <dbReference type="SAM" id="Phobius"/>
    </source>
</evidence>
<evidence type="ECO:0000256" key="9">
    <source>
        <dbReference type="ARBA" id="ARBA00023136"/>
    </source>
</evidence>
<evidence type="ECO:0000256" key="4">
    <source>
        <dbReference type="ARBA" id="ARBA00022461"/>
    </source>
</evidence>
<keyword evidence="14" id="KW-1185">Reference proteome</keyword>
<evidence type="ECO:0000313" key="13">
    <source>
        <dbReference type="EMBL" id="KAJ6217415.1"/>
    </source>
</evidence>
<keyword evidence="11" id="KW-0407">Ion channel</keyword>
<comment type="similarity">
    <text evidence="2">Belongs to the amiloride-sensitive sodium channel (TC 1.A.6) family.</text>
</comment>
<comment type="subcellular location">
    <subcellularLocation>
        <location evidence="1">Membrane</location>
        <topology evidence="1">Multi-pass membrane protein</topology>
    </subcellularLocation>
</comment>
<evidence type="ECO:0000256" key="6">
    <source>
        <dbReference type="ARBA" id="ARBA00022989"/>
    </source>
</evidence>
<sequence>MQNVTYDMNMDETASKQSSLNSIESRMIANKEMSSSNRCLLQHKYQTRWTIRLLVSIIATFVCIYQIYLVLLLYYSYPTNVDVRFDQSPYVRLPGVTICSELSSTILFDRMYSISPQIYKLFIGRNSIYKLYIIISRLVINTIFCVGKTRQQRRALLESNQVKQLLLNTLHMFSISEQHQLTVKADQFFYQCQLPFKYNFNRKMNLYPSFMEVRGSGAINCSQFSEIVETISYNMKCFTLFMNHTIDSETRQFSYEILRDVAANFKYLVLMQINREYISNGYIYLHAPDISHQYSSARAVIPLDSNLNQQVSLAYDRELFRLLPPPYQTSCHDYRHDGFQCREDCMTKCKVSRYLLNGLGWPGDVFANVNVTQYFSNIWINAHSMTGTLEAGMNANSLATCSVQCGLHSDCDRIQYNVRNIKQTQRDTNDDHTTRLFTIGLLLPKDVQLIIKHVPKFQFVQFFVSLIN</sequence>
<evidence type="ECO:0000256" key="7">
    <source>
        <dbReference type="ARBA" id="ARBA00023053"/>
    </source>
</evidence>
<evidence type="ECO:0000256" key="1">
    <source>
        <dbReference type="ARBA" id="ARBA00004141"/>
    </source>
</evidence>
<accession>A0A9Q0M4S2</accession>
<name>A0A9Q0M4S2_BLOTA</name>
<dbReference type="PANTHER" id="PTHR11690:SF248">
    <property type="entry name" value="PICKPOCKET 17, ISOFORM A"/>
    <property type="match status" value="1"/>
</dbReference>
<dbReference type="GO" id="GO:0005886">
    <property type="term" value="C:plasma membrane"/>
    <property type="evidence" value="ECO:0007669"/>
    <property type="project" value="TreeGrafter"/>
</dbReference>
<proteinExistence type="inferred from homology"/>
<keyword evidence="3" id="KW-0813">Transport</keyword>
<organism evidence="13 14">
    <name type="scientific">Blomia tropicalis</name>
    <name type="common">Mite</name>
    <dbReference type="NCBI Taxonomy" id="40697"/>
    <lineage>
        <taxon>Eukaryota</taxon>
        <taxon>Metazoa</taxon>
        <taxon>Ecdysozoa</taxon>
        <taxon>Arthropoda</taxon>
        <taxon>Chelicerata</taxon>
        <taxon>Arachnida</taxon>
        <taxon>Acari</taxon>
        <taxon>Acariformes</taxon>
        <taxon>Sarcoptiformes</taxon>
        <taxon>Astigmata</taxon>
        <taxon>Glycyphagoidea</taxon>
        <taxon>Echimyopodidae</taxon>
        <taxon>Blomia</taxon>
    </lineage>
</organism>
<keyword evidence="8" id="KW-0406">Ion transport</keyword>
<gene>
    <name evidence="13" type="ORF">RDWZM_008572</name>
</gene>
<dbReference type="Proteomes" id="UP001142055">
    <property type="component" value="Chromosome 3"/>
</dbReference>
<keyword evidence="6 12" id="KW-1133">Transmembrane helix</keyword>
<dbReference type="GO" id="GO:0015280">
    <property type="term" value="F:ligand-gated sodium channel activity"/>
    <property type="evidence" value="ECO:0007669"/>
    <property type="project" value="TreeGrafter"/>
</dbReference>
<evidence type="ECO:0000313" key="14">
    <source>
        <dbReference type="Proteomes" id="UP001142055"/>
    </source>
</evidence>